<keyword evidence="4" id="KW-1185">Reference proteome</keyword>
<accession>A0AAV9W732</accession>
<feature type="transmembrane region" description="Helical" evidence="2">
    <location>
        <begin position="305"/>
        <end position="328"/>
    </location>
</feature>
<keyword evidence="2" id="KW-0812">Transmembrane</keyword>
<feature type="region of interest" description="Disordered" evidence="1">
    <location>
        <begin position="1"/>
        <end position="57"/>
    </location>
</feature>
<keyword evidence="2" id="KW-1133">Transmembrane helix</keyword>
<feature type="transmembrane region" description="Helical" evidence="2">
    <location>
        <begin position="139"/>
        <end position="164"/>
    </location>
</feature>
<evidence type="ECO:0000313" key="3">
    <source>
        <dbReference type="EMBL" id="KAK6503348.1"/>
    </source>
</evidence>
<feature type="transmembrane region" description="Helical" evidence="2">
    <location>
        <begin position="240"/>
        <end position="258"/>
    </location>
</feature>
<protein>
    <recommendedName>
        <fullName evidence="5">MARVEL domain-containing protein</fullName>
    </recommendedName>
</protein>
<sequence>MSHSTHSYAPLDSTPYNTEPQYPPSTPPPLYSSNEPASHPDPPLNGGGGGGYRTSQNMTYSKQESPYLPSGETSSTAALLSERDITEKDTSITPSNDKNDFNDIDTSYPAIISSIRSRSISPGKSYHYRGKRYLSLTRTIISCINIFLATASLIAIAIVIWGIYAKNKDKTRLSISAPNQPSKEIIRAFPREVDTLPNNLIISASAFTMFSSLILSLVPCFRSEKKFHKKRLAISEIFEIVMYAITVAIGGAAGYFAMTGKSDTDHNLWGYVCKVTRDPSPQSQRLLFLNQISYRNACSNYDTSVYLLLAFTGLSALALATFLINICLKKKRGEYRRDDSEFCTSVCECCGACAGPIIDCAIICQCCFACCSLFK</sequence>
<name>A0AAV9W732_9PEZI</name>
<reference evidence="3 4" key="1">
    <citation type="submission" date="2023-08" db="EMBL/GenBank/DDBJ databases">
        <authorList>
            <person name="Palmer J.M."/>
        </authorList>
    </citation>
    <scope>NUCLEOTIDE SEQUENCE [LARGE SCALE GENOMIC DNA]</scope>
    <source>
        <strain evidence="3 4">TWF481</strain>
    </source>
</reference>
<dbReference type="EMBL" id="JAVHJL010000005">
    <property type="protein sequence ID" value="KAK6503348.1"/>
    <property type="molecule type" value="Genomic_DNA"/>
</dbReference>
<feature type="transmembrane region" description="Helical" evidence="2">
    <location>
        <begin position="200"/>
        <end position="220"/>
    </location>
</feature>
<dbReference type="Proteomes" id="UP001370758">
    <property type="component" value="Unassembled WGS sequence"/>
</dbReference>
<evidence type="ECO:0000256" key="1">
    <source>
        <dbReference type="SAM" id="MobiDB-lite"/>
    </source>
</evidence>
<evidence type="ECO:0000313" key="4">
    <source>
        <dbReference type="Proteomes" id="UP001370758"/>
    </source>
</evidence>
<evidence type="ECO:0008006" key="5">
    <source>
        <dbReference type="Google" id="ProtNLM"/>
    </source>
</evidence>
<comment type="caution">
    <text evidence="3">The sequence shown here is derived from an EMBL/GenBank/DDBJ whole genome shotgun (WGS) entry which is preliminary data.</text>
</comment>
<feature type="compositionally biased region" description="Pro residues" evidence="1">
    <location>
        <begin position="21"/>
        <end position="30"/>
    </location>
</feature>
<keyword evidence="2" id="KW-0472">Membrane</keyword>
<proteinExistence type="predicted"/>
<dbReference type="AlphaFoldDB" id="A0AAV9W732"/>
<evidence type="ECO:0000256" key="2">
    <source>
        <dbReference type="SAM" id="Phobius"/>
    </source>
</evidence>
<gene>
    <name evidence="3" type="ORF">TWF481_008371</name>
</gene>
<organism evidence="3 4">
    <name type="scientific">Arthrobotrys musiformis</name>
    <dbReference type="NCBI Taxonomy" id="47236"/>
    <lineage>
        <taxon>Eukaryota</taxon>
        <taxon>Fungi</taxon>
        <taxon>Dikarya</taxon>
        <taxon>Ascomycota</taxon>
        <taxon>Pezizomycotina</taxon>
        <taxon>Orbiliomycetes</taxon>
        <taxon>Orbiliales</taxon>
        <taxon>Orbiliaceae</taxon>
        <taxon>Arthrobotrys</taxon>
    </lineage>
</organism>